<keyword evidence="6" id="KW-0408">Iron</keyword>
<evidence type="ECO:0000259" key="8">
    <source>
        <dbReference type="Pfam" id="PF02668"/>
    </source>
</evidence>
<dbReference type="PANTHER" id="PTHR30468">
    <property type="entry name" value="ALPHA-KETOGLUTARATE-DEPENDENT SULFONATE DIOXYGENASE"/>
    <property type="match status" value="1"/>
</dbReference>
<dbReference type="RefSeq" id="WP_054728202.1">
    <property type="nucleotide sequence ID" value="NZ_CP009429.1"/>
</dbReference>
<keyword evidence="4 9" id="KW-0223">Dioxygenase</keyword>
<dbReference type="GO" id="GO:0046872">
    <property type="term" value="F:metal ion binding"/>
    <property type="evidence" value="ECO:0007669"/>
    <property type="project" value="UniProtKB-KW"/>
</dbReference>
<comment type="cofactor">
    <cofactor evidence="1">
        <name>Fe(2+)</name>
        <dbReference type="ChEBI" id="CHEBI:29033"/>
    </cofactor>
</comment>
<evidence type="ECO:0000256" key="3">
    <source>
        <dbReference type="ARBA" id="ARBA00022723"/>
    </source>
</evidence>
<proteinExistence type="inferred from homology"/>
<gene>
    <name evidence="9" type="ORF">ATM17_07610</name>
</gene>
<evidence type="ECO:0000256" key="4">
    <source>
        <dbReference type="ARBA" id="ARBA00022964"/>
    </source>
</evidence>
<dbReference type="InterPro" id="IPR003819">
    <property type="entry name" value="TauD/TfdA-like"/>
</dbReference>
<evidence type="ECO:0000256" key="6">
    <source>
        <dbReference type="ARBA" id="ARBA00023004"/>
    </source>
</evidence>
<dbReference type="Proteomes" id="UP000076088">
    <property type="component" value="Chromosome"/>
</dbReference>
<dbReference type="SUPFAM" id="SSF51197">
    <property type="entry name" value="Clavaminate synthase-like"/>
    <property type="match status" value="1"/>
</dbReference>
<dbReference type="Pfam" id="PF02668">
    <property type="entry name" value="TauD"/>
    <property type="match status" value="1"/>
</dbReference>
<dbReference type="EMBL" id="CP013344">
    <property type="protein sequence ID" value="AMU88909.1"/>
    <property type="molecule type" value="Genomic_DNA"/>
</dbReference>
<evidence type="ECO:0000256" key="1">
    <source>
        <dbReference type="ARBA" id="ARBA00001954"/>
    </source>
</evidence>
<reference evidence="9 10" key="2">
    <citation type="journal article" date="2016" name="Genome Announc.">
        <title>Complete Genome Sequence of Sphingopyxis macrogoltabida Strain 203N (NBRC 111659), a Polyethylene Glycol Degrader.</title>
        <authorList>
            <person name="Ohtsubo Y."/>
            <person name="Nonoyama S."/>
            <person name="Nagata Y."/>
            <person name="Numata M."/>
            <person name="Tsuchikane K."/>
            <person name="Hosoyama A."/>
            <person name="Yamazoe A."/>
            <person name="Tsuda M."/>
            <person name="Fujita N."/>
            <person name="Kawai F."/>
        </authorList>
    </citation>
    <scope>NUCLEOTIDE SEQUENCE [LARGE SCALE GENOMIC DNA]</scope>
    <source>
        <strain evidence="9 10">203N</strain>
    </source>
</reference>
<dbReference type="KEGG" id="smaz:LH19_12275"/>
<accession>A0AAC9AV49</accession>
<reference evidence="10" key="1">
    <citation type="submission" date="2015-11" db="EMBL/GenBank/DDBJ databases">
        <title>Complete genome sequence of a polyethylene-glycol degrader Sphingopyxis macrogoltabida 203N (NBRC 111659).</title>
        <authorList>
            <person name="Yoshiyuki O."/>
            <person name="Shouta N."/>
            <person name="Nagata Y."/>
            <person name="Numata M."/>
            <person name="Tsuchikane K."/>
            <person name="Hosoyama A."/>
            <person name="Yamazoe A."/>
            <person name="Tsuda M."/>
            <person name="Fujita N."/>
            <person name="Kawai F."/>
        </authorList>
    </citation>
    <scope>NUCLEOTIDE SEQUENCE [LARGE SCALE GENOMIC DNA]</scope>
    <source>
        <strain evidence="10">203N</strain>
    </source>
</reference>
<keyword evidence="10" id="KW-1185">Reference proteome</keyword>
<dbReference type="Gene3D" id="3.60.130.10">
    <property type="entry name" value="Clavaminate synthase-like"/>
    <property type="match status" value="1"/>
</dbReference>
<organism evidence="9 10">
    <name type="scientific">Sphingopyxis macrogoltabida</name>
    <name type="common">Sphingomonas macrogoltabidus</name>
    <dbReference type="NCBI Taxonomy" id="33050"/>
    <lineage>
        <taxon>Bacteria</taxon>
        <taxon>Pseudomonadati</taxon>
        <taxon>Pseudomonadota</taxon>
        <taxon>Alphaproteobacteria</taxon>
        <taxon>Sphingomonadales</taxon>
        <taxon>Sphingomonadaceae</taxon>
        <taxon>Sphingopyxis</taxon>
    </lineage>
</organism>
<evidence type="ECO:0000256" key="5">
    <source>
        <dbReference type="ARBA" id="ARBA00023002"/>
    </source>
</evidence>
<dbReference type="PANTHER" id="PTHR30468:SF5">
    <property type="entry name" value="ALPHA-KETOGLUTARATE-DEPENDENT SULFATE ESTER DIOXYGENASE"/>
    <property type="match status" value="1"/>
</dbReference>
<feature type="domain" description="TauD/TfdA-like" evidence="8">
    <location>
        <begin position="20"/>
        <end position="289"/>
    </location>
</feature>
<evidence type="ECO:0000313" key="10">
    <source>
        <dbReference type="Proteomes" id="UP000076088"/>
    </source>
</evidence>
<dbReference type="AlphaFoldDB" id="A0AAC9AV49"/>
<evidence type="ECO:0000313" key="9">
    <source>
        <dbReference type="EMBL" id="AMU88909.1"/>
    </source>
</evidence>
<dbReference type="FunFam" id="3.60.130.10:FF:000002">
    <property type="entry name" value="Alpha-ketoglutarate-dependent taurine dioxygenase"/>
    <property type="match status" value="1"/>
</dbReference>
<dbReference type="InterPro" id="IPR042098">
    <property type="entry name" value="TauD-like_sf"/>
</dbReference>
<dbReference type="GO" id="GO:0005737">
    <property type="term" value="C:cytoplasm"/>
    <property type="evidence" value="ECO:0007669"/>
    <property type="project" value="TreeGrafter"/>
</dbReference>
<keyword evidence="3" id="KW-0479">Metal-binding</keyword>
<comment type="similarity">
    <text evidence="2">Belongs to the TfdA dioxygenase family.</text>
</comment>
<dbReference type="GO" id="GO:0016706">
    <property type="term" value="F:2-oxoglutarate-dependent dioxygenase activity"/>
    <property type="evidence" value="ECO:0007669"/>
    <property type="project" value="TreeGrafter"/>
</dbReference>
<dbReference type="InterPro" id="IPR051323">
    <property type="entry name" value="AtsK-like"/>
</dbReference>
<protein>
    <submittedName>
        <fullName evidence="9">Taurine dioxygenase</fullName>
    </submittedName>
</protein>
<feature type="region of interest" description="Disordered" evidence="7">
    <location>
        <begin position="1"/>
        <end position="21"/>
    </location>
</feature>
<evidence type="ECO:0000256" key="2">
    <source>
        <dbReference type="ARBA" id="ARBA00005896"/>
    </source>
</evidence>
<name>A0AAC9AV49_SPHMC</name>
<sequence>MTDLHTTYANAPDPASPLDIHPVTGTIGAEIRGVQLSGDLPAATVAAIEAALVRHKVIFFRDQQHLTDQEHEDFAALLGDPVAHPTVPVADGSQYLLELDSKEGYAASSWHTDVTFVDAYPKASILRALTIPKAGGDTLWANGETAYEGLPETLRQLVNTLWATHTNLYDYAALLQGSTDDDKAKDRIAQHKNVFASTVYETEHPVVRVHPVSGQRSLLLGHFVKQFVGLNGADSARLFAILQEHITKPENVVRWRWRAGDVAIWDNQATQHRAVADFGLQRRTLRRATIAGEVPVAIDGRRSRTVRKERAAQYEPA</sequence>
<evidence type="ECO:0000256" key="7">
    <source>
        <dbReference type="SAM" id="MobiDB-lite"/>
    </source>
</evidence>
<keyword evidence="5" id="KW-0560">Oxidoreductase</keyword>